<evidence type="ECO:0000259" key="3">
    <source>
        <dbReference type="Pfam" id="PF13828"/>
    </source>
</evidence>
<evidence type="ECO:0000313" key="5">
    <source>
        <dbReference type="Proteomes" id="UP000093925"/>
    </source>
</evidence>
<evidence type="ECO:0000256" key="1">
    <source>
        <dbReference type="SAM" id="MobiDB-lite"/>
    </source>
</evidence>
<evidence type="ECO:0000256" key="2">
    <source>
        <dbReference type="SAM" id="Phobius"/>
    </source>
</evidence>
<proteinExistence type="predicted"/>
<organism evidence="4 5">
    <name type="scientific">Mycobacterium asiaticum</name>
    <dbReference type="NCBI Taxonomy" id="1790"/>
    <lineage>
        <taxon>Bacteria</taxon>
        <taxon>Bacillati</taxon>
        <taxon>Actinomycetota</taxon>
        <taxon>Actinomycetes</taxon>
        <taxon>Mycobacteriales</taxon>
        <taxon>Mycobacteriaceae</taxon>
        <taxon>Mycobacterium</taxon>
    </lineage>
</organism>
<evidence type="ECO:0000313" key="4">
    <source>
        <dbReference type="EMBL" id="OBJ87054.1"/>
    </source>
</evidence>
<dbReference type="Pfam" id="PF13828">
    <property type="entry name" value="DUF4190"/>
    <property type="match status" value="1"/>
</dbReference>
<name>A0A1A3KRJ0_MYCAS</name>
<feature type="region of interest" description="Disordered" evidence="1">
    <location>
        <begin position="1"/>
        <end position="54"/>
    </location>
</feature>
<dbReference type="Proteomes" id="UP000093925">
    <property type="component" value="Unassembled WGS sequence"/>
</dbReference>
<comment type="caution">
    <text evidence="4">The sequence shown here is derived from an EMBL/GenBank/DDBJ whole genome shotgun (WGS) entry which is preliminary data.</text>
</comment>
<sequence length="161" mass="16198">MITMTAPGGSSGEHERPAEQPISDAPWTVPGAPPAGPPPLDYPPDGAAGYPPPYPPPMPPPFPAPYGGYPGGYYPGWEYAGGYGTPRSGMNTMAITSLVVGILGVFCCVGSIVGVVCGSVALNQIKRTGEGGHGLAVGGIVISVATLLFYFLVLALGVVGA</sequence>
<keyword evidence="2" id="KW-0472">Membrane</keyword>
<dbReference type="AlphaFoldDB" id="A0A1A3KRJ0"/>
<reference evidence="4 5" key="1">
    <citation type="submission" date="2016-06" db="EMBL/GenBank/DDBJ databases">
        <authorList>
            <person name="Kjaerup R.B."/>
            <person name="Dalgaard T.S."/>
            <person name="Juul-Madsen H.R."/>
        </authorList>
    </citation>
    <scope>NUCLEOTIDE SEQUENCE [LARGE SCALE GENOMIC DNA]</scope>
    <source>
        <strain evidence="4 5">1276495.2</strain>
    </source>
</reference>
<dbReference type="EMBL" id="LZLM01000049">
    <property type="protein sequence ID" value="OBJ87054.1"/>
    <property type="molecule type" value="Genomic_DNA"/>
</dbReference>
<feature type="transmembrane region" description="Helical" evidence="2">
    <location>
        <begin position="134"/>
        <end position="159"/>
    </location>
</feature>
<protein>
    <recommendedName>
        <fullName evidence="3">DUF4190 domain-containing protein</fullName>
    </recommendedName>
</protein>
<keyword evidence="2" id="KW-1133">Transmembrane helix</keyword>
<dbReference type="InterPro" id="IPR025241">
    <property type="entry name" value="DUF4190"/>
</dbReference>
<keyword evidence="2" id="KW-0812">Transmembrane</keyword>
<feature type="domain" description="DUF4190" evidence="3">
    <location>
        <begin position="93"/>
        <end position="152"/>
    </location>
</feature>
<accession>A0A1A3KRJ0</accession>
<gene>
    <name evidence="4" type="ORF">A5640_08320</name>
</gene>
<feature type="compositionally biased region" description="Pro residues" evidence="1">
    <location>
        <begin position="31"/>
        <end position="42"/>
    </location>
</feature>
<feature type="transmembrane region" description="Helical" evidence="2">
    <location>
        <begin position="93"/>
        <end position="122"/>
    </location>
</feature>